<evidence type="ECO:0000313" key="4">
    <source>
        <dbReference type="Proteomes" id="UP000321726"/>
    </source>
</evidence>
<evidence type="ECO:0000313" key="3">
    <source>
        <dbReference type="Proteomes" id="UP000184123"/>
    </source>
</evidence>
<dbReference type="Gene3D" id="3.90.1480.10">
    <property type="entry name" value="Alpha-2,3-sialyltransferase"/>
    <property type="match status" value="1"/>
</dbReference>
<dbReference type="STRING" id="44933.SAMN05660971_03936"/>
<sequence>MEKPNAGNHQQLDRLADARHGDIVIIFLSGPTSLNTPLSALQEHDTICVNGSANHLIENGISPFLYLVTDHNYFIRNTDAFFHQASASQHVVISKELFDVATPQHAEQLASLNPTVIHRACKSKKGSLKNYLYLKLKYWNCDQVTYTAPLTRRQVIHGYSRNTRRGYFHTRTVAYAALQLAETLGYRTAYFSGLDMTGAVGRFYEKDGSPREKTTLDKDLDNILQGLEYMKGRSRMRVYNLSNNTRVPYSLVPFAETIEASTE</sequence>
<evidence type="ECO:0000313" key="2">
    <source>
        <dbReference type="EMBL" id="SHM81686.1"/>
    </source>
</evidence>
<reference evidence="2 3" key="1">
    <citation type="submission" date="2016-11" db="EMBL/GenBank/DDBJ databases">
        <authorList>
            <person name="Jaros S."/>
            <person name="Januszkiewicz K."/>
            <person name="Wedrychowicz H."/>
        </authorList>
    </citation>
    <scope>NUCLEOTIDE SEQUENCE [LARGE SCALE GENOMIC DNA]</scope>
    <source>
        <strain evidence="2 3">DSM 4740</strain>
    </source>
</reference>
<dbReference type="AlphaFoldDB" id="A0A1M7LTQ8"/>
<evidence type="ECO:0000313" key="1">
    <source>
        <dbReference type="EMBL" id="GEN26233.1"/>
    </source>
</evidence>
<protein>
    <submittedName>
        <fullName evidence="2">KDO transferase-3</fullName>
    </submittedName>
    <submittedName>
        <fullName evidence="1">Lipopolysaccharide core biosynthesis protein RfaZ</fullName>
    </submittedName>
</protein>
<keyword evidence="2" id="KW-0808">Transferase</keyword>
<dbReference type="Proteomes" id="UP000184123">
    <property type="component" value="Unassembled WGS sequence"/>
</dbReference>
<accession>A0A1M7LTQ8</accession>
<dbReference type="OrthoDB" id="6555425at2"/>
<dbReference type="GO" id="GO:0016740">
    <property type="term" value="F:transferase activity"/>
    <property type="evidence" value="ECO:0007669"/>
    <property type="project" value="UniProtKB-KW"/>
</dbReference>
<dbReference type="EMBL" id="FRCA01000014">
    <property type="protein sequence ID" value="SHM81686.1"/>
    <property type="molecule type" value="Genomic_DNA"/>
</dbReference>
<gene>
    <name evidence="1" type="primary">rfaZ</name>
    <name evidence="1" type="ORF">HCU01_41820</name>
    <name evidence="2" type="ORF">SAMN05660971_03936</name>
</gene>
<dbReference type="RefSeq" id="WP_073436920.1">
    <property type="nucleotide sequence ID" value="NZ_BJXU01000200.1"/>
</dbReference>
<proteinExistence type="predicted"/>
<dbReference type="Proteomes" id="UP000321726">
    <property type="component" value="Unassembled WGS sequence"/>
</dbReference>
<organism evidence="2 3">
    <name type="scientific">Halomonas cupida</name>
    <dbReference type="NCBI Taxonomy" id="44933"/>
    <lineage>
        <taxon>Bacteria</taxon>
        <taxon>Pseudomonadati</taxon>
        <taxon>Pseudomonadota</taxon>
        <taxon>Gammaproteobacteria</taxon>
        <taxon>Oceanospirillales</taxon>
        <taxon>Halomonadaceae</taxon>
        <taxon>Halomonas</taxon>
    </lineage>
</organism>
<dbReference type="EMBL" id="BJXU01000200">
    <property type="protein sequence ID" value="GEN26233.1"/>
    <property type="molecule type" value="Genomic_DNA"/>
</dbReference>
<name>A0A1M7LTQ8_9GAMM</name>
<reference evidence="1 4" key="2">
    <citation type="submission" date="2019-07" db="EMBL/GenBank/DDBJ databases">
        <title>Whole genome shotgun sequence of Halomonas cupida NBRC 102219.</title>
        <authorList>
            <person name="Hosoyama A."/>
            <person name="Uohara A."/>
            <person name="Ohji S."/>
            <person name="Ichikawa N."/>
        </authorList>
    </citation>
    <scope>NUCLEOTIDE SEQUENCE [LARGE SCALE GENOMIC DNA]</scope>
    <source>
        <strain evidence="1 4">NBRC 102219</strain>
    </source>
</reference>
<dbReference type="NCBIfam" id="TIGR04437">
    <property type="entry name" value="WaaZ_KDO_III"/>
    <property type="match status" value="1"/>
</dbReference>
<keyword evidence="4" id="KW-1185">Reference proteome</keyword>
<dbReference type="InterPro" id="IPR031026">
    <property type="entry name" value="WaaZ_KDO_III"/>
</dbReference>